<keyword evidence="2 4" id="KW-0808">Transferase</keyword>
<dbReference type="KEGG" id="apv:Apar_1126"/>
<feature type="domain" description="Glycosyltransferase 2-like" evidence="3">
    <location>
        <begin position="12"/>
        <end position="132"/>
    </location>
</feature>
<evidence type="ECO:0000256" key="1">
    <source>
        <dbReference type="ARBA" id="ARBA00022676"/>
    </source>
</evidence>
<name>C8W7W4_LANP1</name>
<organism evidence="4 5">
    <name type="scientific">Lancefieldella parvula (strain ATCC 33793 / DSM 20469 / CCUG 32760 / JCM 10300 / KCTC 3663 / VPI 0546 / 1246)</name>
    <name type="common">Atopobium parvulum</name>
    <dbReference type="NCBI Taxonomy" id="521095"/>
    <lineage>
        <taxon>Bacteria</taxon>
        <taxon>Bacillati</taxon>
        <taxon>Actinomycetota</taxon>
        <taxon>Coriobacteriia</taxon>
        <taxon>Coriobacteriales</taxon>
        <taxon>Atopobiaceae</taxon>
        <taxon>Lancefieldella</taxon>
    </lineage>
</organism>
<proteinExistence type="predicted"/>
<dbReference type="GO" id="GO:0016757">
    <property type="term" value="F:glycosyltransferase activity"/>
    <property type="evidence" value="ECO:0007669"/>
    <property type="project" value="UniProtKB-KW"/>
</dbReference>
<dbReference type="Pfam" id="PF00535">
    <property type="entry name" value="Glycos_transf_2"/>
    <property type="match status" value="1"/>
</dbReference>
<dbReference type="Proteomes" id="UP000000960">
    <property type="component" value="Chromosome"/>
</dbReference>
<keyword evidence="1" id="KW-0328">Glycosyltransferase</keyword>
<dbReference type="Gene3D" id="3.90.550.10">
    <property type="entry name" value="Spore Coat Polysaccharide Biosynthesis Protein SpsA, Chain A"/>
    <property type="match status" value="1"/>
</dbReference>
<protein>
    <submittedName>
        <fullName evidence="4">Glycosyl transferase family 2</fullName>
    </submittedName>
</protein>
<dbReference type="SUPFAM" id="SSF53448">
    <property type="entry name" value="Nucleotide-diphospho-sugar transferases"/>
    <property type="match status" value="1"/>
</dbReference>
<sequence length="390" mass="43697">MSHTQNHQPLVSLVVPIYNVADYLEQCLASIQSQSYTNLEIICLNDGSTDTSLALLEAYAAHDGRIVIIDKENEGYGATCNRGIAAAHGMWVGIVEPDDYLEPTMVQELIDLIQKNGGEDQVDIARSAYWRVFGNQKNGRAGAKTQIKNTAGSAEYRIACAYKGRVKPKYQPCSIDQMSQLLLHHPAIWTALYRKKFLTQNNINFREVPGAGWVDNPFLIASHCCGARLVYTDSALYNYRENGYAEAVAFAQRQPKIPLERWNDMMDVVDTRNITSNVVLNALTLRGINYALLTKDALIWREKHDAAGEIDSEAHDLLAKSFERMDAKRVIENPAIPGSGKAFFAQIRGIALPKEDKFARYAYLAKEGFFRLKNDGIVQTLKSLTDRRES</sequence>
<evidence type="ECO:0000256" key="2">
    <source>
        <dbReference type="ARBA" id="ARBA00022679"/>
    </source>
</evidence>
<dbReference type="CDD" id="cd00761">
    <property type="entry name" value="Glyco_tranf_GTA_type"/>
    <property type="match status" value="1"/>
</dbReference>
<dbReference type="PANTHER" id="PTHR22916">
    <property type="entry name" value="GLYCOSYLTRANSFERASE"/>
    <property type="match status" value="1"/>
</dbReference>
<dbReference type="PANTHER" id="PTHR22916:SF51">
    <property type="entry name" value="GLYCOSYLTRANSFERASE EPSH-RELATED"/>
    <property type="match status" value="1"/>
</dbReference>
<dbReference type="InterPro" id="IPR001173">
    <property type="entry name" value="Glyco_trans_2-like"/>
</dbReference>
<keyword evidence="5" id="KW-1185">Reference proteome</keyword>
<gene>
    <name evidence="4" type="ordered locus">Apar_1126</name>
</gene>
<dbReference type="OrthoDB" id="1666828at2"/>
<dbReference type="AlphaFoldDB" id="C8W7W4"/>
<dbReference type="eggNOG" id="COG1216">
    <property type="taxonomic scope" value="Bacteria"/>
</dbReference>
<dbReference type="RefSeq" id="WP_012809211.1">
    <property type="nucleotide sequence ID" value="NC_013203.1"/>
</dbReference>
<dbReference type="InterPro" id="IPR029044">
    <property type="entry name" value="Nucleotide-diphossugar_trans"/>
</dbReference>
<dbReference type="STRING" id="521095.Apar_1126"/>
<evidence type="ECO:0000259" key="3">
    <source>
        <dbReference type="Pfam" id="PF00535"/>
    </source>
</evidence>
<dbReference type="EMBL" id="CP001721">
    <property type="protein sequence ID" value="ACV51554.1"/>
    <property type="molecule type" value="Genomic_DNA"/>
</dbReference>
<evidence type="ECO:0000313" key="4">
    <source>
        <dbReference type="EMBL" id="ACV51554.1"/>
    </source>
</evidence>
<dbReference type="GeneID" id="84806644"/>
<dbReference type="CAZy" id="GT2">
    <property type="family name" value="Glycosyltransferase Family 2"/>
</dbReference>
<reference evidence="4 5" key="1">
    <citation type="journal article" date="2009" name="Stand. Genomic Sci.">
        <title>Complete genome sequence of Atopobium parvulum type strain (IPP 1246).</title>
        <authorList>
            <person name="Copeland A."/>
            <person name="Sikorski J."/>
            <person name="Lapidus A."/>
            <person name="Nolan M."/>
            <person name="Del Rio T.G."/>
            <person name="Lucas S."/>
            <person name="Chen F."/>
            <person name="Tice H."/>
            <person name="Pitluck S."/>
            <person name="Cheng J.F."/>
            <person name="Pukall R."/>
            <person name="Chertkov O."/>
            <person name="Brettin T."/>
            <person name="Han C."/>
            <person name="Detter J.C."/>
            <person name="Kuske C."/>
            <person name="Bruce D."/>
            <person name="Goodwin L."/>
            <person name="Ivanova N."/>
            <person name="Mavromatis K."/>
            <person name="Mikhailova N."/>
            <person name="Chen A."/>
            <person name="Palaniappan K."/>
            <person name="Chain P."/>
            <person name="Rohde M."/>
            <person name="Goker M."/>
            <person name="Bristow J."/>
            <person name="Eisen J.A."/>
            <person name="Markowitz V."/>
            <person name="Hugenholtz P."/>
            <person name="Kyrpides N.C."/>
            <person name="Klenk H.P."/>
            <person name="Detter J.C."/>
        </authorList>
    </citation>
    <scope>NUCLEOTIDE SEQUENCE [LARGE SCALE GENOMIC DNA]</scope>
    <source>
        <strain evidence="5">ATCC 33793 / DSM 20469 / CCUG 32760 / JCM 10300 / KCTC 3663 / VPI 0546 / 1246</strain>
    </source>
</reference>
<dbReference type="HOGENOM" id="CLU_025996_25_3_11"/>
<accession>C8W7W4</accession>
<evidence type="ECO:0000313" key="5">
    <source>
        <dbReference type="Proteomes" id="UP000000960"/>
    </source>
</evidence>